<feature type="transmembrane region" description="Helical" evidence="1">
    <location>
        <begin position="72"/>
        <end position="91"/>
    </location>
</feature>
<organism evidence="2 3">
    <name type="scientific">Terrisporobacter petrolearius</name>
    <dbReference type="NCBI Taxonomy" id="1460447"/>
    <lineage>
        <taxon>Bacteria</taxon>
        <taxon>Bacillati</taxon>
        <taxon>Bacillota</taxon>
        <taxon>Clostridia</taxon>
        <taxon>Peptostreptococcales</taxon>
        <taxon>Peptostreptococcaceae</taxon>
        <taxon>Terrisporobacter</taxon>
    </lineage>
</organism>
<accession>A0ABZ3FFS3</accession>
<keyword evidence="1" id="KW-0472">Membrane</keyword>
<proteinExistence type="predicted"/>
<reference evidence="2 3" key="1">
    <citation type="submission" date="2024-04" db="EMBL/GenBank/DDBJ databases">
        <title>Isolation and characterization of novel acetogenic strains of the genera Terrisporobacter and Acetoanaerobium.</title>
        <authorList>
            <person name="Boeer T."/>
            <person name="Schueler M.A."/>
            <person name="Lueschen A."/>
            <person name="Eysell L."/>
            <person name="Droege J."/>
            <person name="Heinemann M."/>
            <person name="Engelhardt L."/>
            <person name="Basen M."/>
            <person name="Daniel R."/>
        </authorList>
    </citation>
    <scope>NUCLEOTIDE SEQUENCE [LARGE SCALE GENOMIC DNA]</scope>
    <source>
        <strain evidence="2 3">ELB</strain>
    </source>
</reference>
<keyword evidence="1" id="KW-0812">Transmembrane</keyword>
<name>A0ABZ3FFS3_9FIRM</name>
<dbReference type="RefSeq" id="WP_343339387.1">
    <property type="nucleotide sequence ID" value="NZ_CP154622.1"/>
</dbReference>
<dbReference type="EMBL" id="CP154622">
    <property type="protein sequence ID" value="XAM41483.1"/>
    <property type="molecule type" value="Genomic_DNA"/>
</dbReference>
<evidence type="ECO:0000313" key="3">
    <source>
        <dbReference type="Proteomes" id="UP001477947"/>
    </source>
</evidence>
<dbReference type="Proteomes" id="UP001477947">
    <property type="component" value="Chromosome"/>
</dbReference>
<evidence type="ECO:0000313" key="2">
    <source>
        <dbReference type="EMBL" id="XAM41483.1"/>
    </source>
</evidence>
<feature type="transmembrane region" description="Helical" evidence="1">
    <location>
        <begin position="18"/>
        <end position="34"/>
    </location>
</feature>
<keyword evidence="1" id="KW-1133">Transmembrane helix</keyword>
<evidence type="ECO:0000256" key="1">
    <source>
        <dbReference type="SAM" id="Phobius"/>
    </source>
</evidence>
<protein>
    <submittedName>
        <fullName evidence="2">Uncharacterized protein</fullName>
    </submittedName>
</protein>
<gene>
    <name evidence="2" type="ORF">TPELB_17960</name>
</gene>
<keyword evidence="3" id="KW-1185">Reference proteome</keyword>
<feature type="transmembrane region" description="Helical" evidence="1">
    <location>
        <begin position="46"/>
        <end position="66"/>
    </location>
</feature>
<sequence length="193" mass="22750">MDIKLIDMNDVIKNIPNILQYFIPGFIFFNIRSLHLSKQIKNDKFVVLNSIVISFMLVEVLKLIPFLKNNNYFIVIVIGVILVFSKVYVYFKLEDKIVSRFTKGKVTNENLFSILVEREKGAWLRVYTKDVVYVGKIFYTEDTYIDGNRYIILSSYQTLNYEFEILEDNSDDSYSKVMLNMRDIDMVEKVKGK</sequence>